<dbReference type="OrthoDB" id="2446246at2759"/>
<gene>
    <name evidence="1" type="ORF">RFULGI_LOCUS13646</name>
</gene>
<organism evidence="1 2">
    <name type="scientific">Racocetra fulgida</name>
    <dbReference type="NCBI Taxonomy" id="60492"/>
    <lineage>
        <taxon>Eukaryota</taxon>
        <taxon>Fungi</taxon>
        <taxon>Fungi incertae sedis</taxon>
        <taxon>Mucoromycota</taxon>
        <taxon>Glomeromycotina</taxon>
        <taxon>Glomeromycetes</taxon>
        <taxon>Diversisporales</taxon>
        <taxon>Gigasporaceae</taxon>
        <taxon>Racocetra</taxon>
    </lineage>
</organism>
<keyword evidence="2" id="KW-1185">Reference proteome</keyword>
<sequence>DTSNSLLPYTSNVYNLFLFQINNDYASFTNDIMTSEGILNDFSEQLILENTYDDIDKFNKENEFDFKDKAEFVEPTYSLTMNQTFQTWEAVDKYYQLTKEMQDNIRLLASCSVQASVIIEVLQQKYPKKYIHLCNVYNIVQTIHYKKHVAGDAGSTYLELIKNSVMNLVTTLMQ</sequence>
<protein>
    <submittedName>
        <fullName evidence="1">2423_t:CDS:1</fullName>
    </submittedName>
</protein>
<dbReference type="AlphaFoldDB" id="A0A9N9IUA6"/>
<comment type="caution">
    <text evidence="1">The sequence shown here is derived from an EMBL/GenBank/DDBJ whole genome shotgun (WGS) entry which is preliminary data.</text>
</comment>
<feature type="non-terminal residue" evidence="1">
    <location>
        <position position="174"/>
    </location>
</feature>
<proteinExistence type="predicted"/>
<evidence type="ECO:0000313" key="2">
    <source>
        <dbReference type="Proteomes" id="UP000789396"/>
    </source>
</evidence>
<name>A0A9N9IUA6_9GLOM</name>
<evidence type="ECO:0000313" key="1">
    <source>
        <dbReference type="EMBL" id="CAG8751707.1"/>
    </source>
</evidence>
<reference evidence="1" key="1">
    <citation type="submission" date="2021-06" db="EMBL/GenBank/DDBJ databases">
        <authorList>
            <person name="Kallberg Y."/>
            <person name="Tangrot J."/>
            <person name="Rosling A."/>
        </authorList>
    </citation>
    <scope>NUCLEOTIDE SEQUENCE</scope>
    <source>
        <strain evidence="1">IN212</strain>
    </source>
</reference>
<dbReference type="EMBL" id="CAJVPZ010036604">
    <property type="protein sequence ID" value="CAG8751707.1"/>
    <property type="molecule type" value="Genomic_DNA"/>
</dbReference>
<dbReference type="Proteomes" id="UP000789396">
    <property type="component" value="Unassembled WGS sequence"/>
</dbReference>
<feature type="non-terminal residue" evidence="1">
    <location>
        <position position="1"/>
    </location>
</feature>
<accession>A0A9N9IUA6</accession>